<accession>A0A101P774</accession>
<dbReference type="EMBL" id="LMWN01000018">
    <property type="protein sequence ID" value="KUN06186.1"/>
    <property type="molecule type" value="Genomic_DNA"/>
</dbReference>
<feature type="region of interest" description="Disordered" evidence="1">
    <location>
        <begin position="438"/>
        <end position="460"/>
    </location>
</feature>
<dbReference type="OrthoDB" id="4101897at2"/>
<sequence length="460" mass="46670">MTGIGIDIGTRYARIARIGDRGVPELAELPGAVPGEGLPVPDAAGTGREDALRAVYRAYRGRYGTPDDVVAVVGQRGRLEQARLVTAALTESHGDGRAPRVRALSTPQAVLALLRAAGTATRGRYVVCDLGAAAAEASVCVVTAGAVAVAATARHAPADGYGAALDAALLAEAGLAADEEGRRALAAARAEEGAAQRLDLALERAEDRPERWDATAVHRVAGRDITAGTVRSALRRLTAGLDLALSEALGDGSSGGAAPPGGGHGDDPDGALVAVGGTARFAPLARHPAAAGWRLAPLPGGTDPSLAAVFGAALVAAGRIDPADRYPYAVCVGAQRTVAGRLKDQELVISEAGHLEPGGDTVYAQRAGQRLRVAVGPAGAAVGRPVQVRVRDPERGVSAPVRTLALPVGTEDDRFHVGVRLAVDGTARLVLHPLDPGAPAEFPLGSLPSDLRTDPKGGPS</sequence>
<dbReference type="AlphaFoldDB" id="A0A101P774"/>
<keyword evidence="3" id="KW-1185">Reference proteome</keyword>
<feature type="compositionally biased region" description="Basic and acidic residues" evidence="1">
    <location>
        <begin position="451"/>
        <end position="460"/>
    </location>
</feature>
<dbReference type="RefSeq" id="WP_067122689.1">
    <property type="nucleotide sequence ID" value="NZ_JBFACD010000005.1"/>
</dbReference>
<proteinExistence type="predicted"/>
<evidence type="ECO:0000313" key="2">
    <source>
        <dbReference type="EMBL" id="KUN06186.1"/>
    </source>
</evidence>
<reference evidence="2 3" key="1">
    <citation type="submission" date="2015-10" db="EMBL/GenBank/DDBJ databases">
        <title>Draft genome sequence of Streptomyces yokosukanensis DSM 40224, type strain for the species Streptomyces yokosukanensis.</title>
        <authorList>
            <person name="Ruckert C."/>
            <person name="Winkler A."/>
            <person name="Kalinowski J."/>
            <person name="Kampfer P."/>
            <person name="Glaeser S."/>
        </authorList>
    </citation>
    <scope>NUCLEOTIDE SEQUENCE [LARGE SCALE GENOMIC DNA]</scope>
    <source>
        <strain evidence="2 3">DSM 40224</strain>
    </source>
</reference>
<protein>
    <submittedName>
        <fullName evidence="2">Uncharacterized protein</fullName>
    </submittedName>
</protein>
<comment type="caution">
    <text evidence="2">The sequence shown here is derived from an EMBL/GenBank/DDBJ whole genome shotgun (WGS) entry which is preliminary data.</text>
</comment>
<evidence type="ECO:0000256" key="1">
    <source>
        <dbReference type="SAM" id="MobiDB-lite"/>
    </source>
</evidence>
<feature type="region of interest" description="Disordered" evidence="1">
    <location>
        <begin position="250"/>
        <end position="271"/>
    </location>
</feature>
<evidence type="ECO:0000313" key="3">
    <source>
        <dbReference type="Proteomes" id="UP000053127"/>
    </source>
</evidence>
<organism evidence="2 3">
    <name type="scientific">Streptomyces yokosukanensis</name>
    <dbReference type="NCBI Taxonomy" id="67386"/>
    <lineage>
        <taxon>Bacteria</taxon>
        <taxon>Bacillati</taxon>
        <taxon>Actinomycetota</taxon>
        <taxon>Actinomycetes</taxon>
        <taxon>Kitasatosporales</taxon>
        <taxon>Streptomycetaceae</taxon>
        <taxon>Streptomyces</taxon>
    </lineage>
</organism>
<name>A0A101P774_9ACTN</name>
<gene>
    <name evidence="2" type="ORF">AQI95_14930</name>
</gene>
<feature type="compositionally biased region" description="Gly residues" evidence="1">
    <location>
        <begin position="252"/>
        <end position="263"/>
    </location>
</feature>
<dbReference type="STRING" id="67386.AQI95_14930"/>
<dbReference type="Proteomes" id="UP000053127">
    <property type="component" value="Unassembled WGS sequence"/>
</dbReference>